<feature type="non-terminal residue" evidence="3">
    <location>
        <position position="103"/>
    </location>
</feature>
<dbReference type="SUPFAM" id="SSF81296">
    <property type="entry name" value="E set domains"/>
    <property type="match status" value="1"/>
</dbReference>
<dbReference type="InterPro" id="IPR013783">
    <property type="entry name" value="Ig-like_fold"/>
</dbReference>
<protein>
    <submittedName>
        <fullName evidence="3">1,4-alpha-glucan branching enzyme</fullName>
    </submittedName>
</protein>
<evidence type="ECO:0000313" key="4">
    <source>
        <dbReference type="Proteomes" id="UP000775129"/>
    </source>
</evidence>
<feature type="region of interest" description="Disordered" evidence="1">
    <location>
        <begin position="1"/>
        <end position="38"/>
    </location>
</feature>
<reference evidence="3" key="2">
    <citation type="submission" date="2021-09" db="EMBL/GenBank/DDBJ databases">
        <authorList>
            <person name="Gilroy R."/>
        </authorList>
    </citation>
    <scope>NUCLEOTIDE SEQUENCE</scope>
    <source>
        <strain evidence="3">1647</strain>
    </source>
</reference>
<dbReference type="InterPro" id="IPR014756">
    <property type="entry name" value="Ig_E-set"/>
</dbReference>
<dbReference type="Pfam" id="PF22019">
    <property type="entry name" value="GlgB_N"/>
    <property type="match status" value="1"/>
</dbReference>
<evidence type="ECO:0000256" key="1">
    <source>
        <dbReference type="SAM" id="MobiDB-lite"/>
    </source>
</evidence>
<name>A0A921GPF0_9MICO</name>
<evidence type="ECO:0000313" key="3">
    <source>
        <dbReference type="EMBL" id="HJF50127.1"/>
    </source>
</evidence>
<dbReference type="Proteomes" id="UP000775129">
    <property type="component" value="Unassembled WGS sequence"/>
</dbReference>
<feature type="domain" description="1,4-alpha-glucan branching enzyme GlgB N-terminal" evidence="2">
    <location>
        <begin position="21"/>
        <end position="102"/>
    </location>
</feature>
<proteinExistence type="predicted"/>
<accession>A0A921GPF0</accession>
<dbReference type="InterPro" id="IPR054169">
    <property type="entry name" value="GlgB_N"/>
</dbReference>
<sequence>MSHTTESADRPVPVMPLGEHELGATATGSHHEPHAVLGAHEYEGGVTVRTLKPFASEVAVLLPDGSAHGMEHEHDGIWTVALPLAEVPSYRIRVTWSAGENWV</sequence>
<comment type="caution">
    <text evidence="3">The sequence shown here is derived from an EMBL/GenBank/DDBJ whole genome shotgun (WGS) entry which is preliminary data.</text>
</comment>
<dbReference type="GO" id="GO:0005975">
    <property type="term" value="P:carbohydrate metabolic process"/>
    <property type="evidence" value="ECO:0007669"/>
    <property type="project" value="UniProtKB-ARBA"/>
</dbReference>
<dbReference type="Gene3D" id="2.60.40.10">
    <property type="entry name" value="Immunoglobulins"/>
    <property type="match status" value="1"/>
</dbReference>
<reference evidence="3" key="1">
    <citation type="journal article" date="2021" name="PeerJ">
        <title>Extensive microbial diversity within the chicken gut microbiome revealed by metagenomics and culture.</title>
        <authorList>
            <person name="Gilroy R."/>
            <person name="Ravi A."/>
            <person name="Getino M."/>
            <person name="Pursley I."/>
            <person name="Horton D.L."/>
            <person name="Alikhan N.F."/>
            <person name="Baker D."/>
            <person name="Gharbi K."/>
            <person name="Hall N."/>
            <person name="Watson M."/>
            <person name="Adriaenssens E.M."/>
            <person name="Foster-Nyarko E."/>
            <person name="Jarju S."/>
            <person name="Secka A."/>
            <person name="Antonio M."/>
            <person name="Oren A."/>
            <person name="Chaudhuri R.R."/>
            <person name="La Ragione R."/>
            <person name="Hildebrand F."/>
            <person name="Pallen M.J."/>
        </authorList>
    </citation>
    <scope>NUCLEOTIDE SEQUENCE</scope>
    <source>
        <strain evidence="3">1647</strain>
    </source>
</reference>
<dbReference type="EMBL" id="DYWO01000301">
    <property type="protein sequence ID" value="HJF50127.1"/>
    <property type="molecule type" value="Genomic_DNA"/>
</dbReference>
<evidence type="ECO:0000259" key="2">
    <source>
        <dbReference type="Pfam" id="PF22019"/>
    </source>
</evidence>
<organism evidence="3 4">
    <name type="scientific">Brachybacterium paraconglomeratum</name>
    <dbReference type="NCBI Taxonomy" id="173362"/>
    <lineage>
        <taxon>Bacteria</taxon>
        <taxon>Bacillati</taxon>
        <taxon>Actinomycetota</taxon>
        <taxon>Actinomycetes</taxon>
        <taxon>Micrococcales</taxon>
        <taxon>Dermabacteraceae</taxon>
        <taxon>Brachybacterium</taxon>
    </lineage>
</organism>
<gene>
    <name evidence="3" type="ORF">K8W24_10065</name>
</gene>
<dbReference type="AlphaFoldDB" id="A0A921GPF0"/>